<protein>
    <submittedName>
        <fullName evidence="3">Unannotated protein</fullName>
    </submittedName>
</protein>
<dbReference type="SUPFAM" id="SSF49899">
    <property type="entry name" value="Concanavalin A-like lectins/glucanases"/>
    <property type="match status" value="1"/>
</dbReference>
<proteinExistence type="predicted"/>
<gene>
    <name evidence="3" type="ORF">UFOPK3837_00459</name>
</gene>
<name>A0A6J7K8X0_9ZZZZ</name>
<evidence type="ECO:0000256" key="1">
    <source>
        <dbReference type="ARBA" id="ARBA00022525"/>
    </source>
</evidence>
<dbReference type="EMBL" id="CAFBNO010000011">
    <property type="protein sequence ID" value="CAB4951433.1"/>
    <property type="molecule type" value="Genomic_DNA"/>
</dbReference>
<sequence>MTKEKGKDTISHKNIRQSAISSIGALVGASFLLAGSASATMTAISHYAFEETQAGAVAVDSIGGNNGVAFGNPAPAPSTDVPFATSNIGSMQFDGQNYYEVNNTLGADFSICAWVKTSTTGGTNHWENSPIVDAEWGGPAYDFGFGINGAGNLSFGNGGSFAGSGPIDTTIAGAKVVNDNAWHNLCVTRNNTTGEGILYVDGVADGNGILGTGLDVVNSKIWIGAGNDGNAPFVGLIDDVRFFATVISPADVQEIFSPTPPPVDEVQPSEVDFKSDTLASTGGTANPSLPIGASLLVVGAGLLVASRARAKR</sequence>
<evidence type="ECO:0000259" key="2">
    <source>
        <dbReference type="Pfam" id="PF00746"/>
    </source>
</evidence>
<dbReference type="Gene3D" id="2.60.120.200">
    <property type="match status" value="1"/>
</dbReference>
<dbReference type="AlphaFoldDB" id="A0A6J7K8X0"/>
<evidence type="ECO:0000313" key="3">
    <source>
        <dbReference type="EMBL" id="CAB4951433.1"/>
    </source>
</evidence>
<feature type="domain" description="Gram-positive cocci surface proteins LPxTG" evidence="2">
    <location>
        <begin position="280"/>
        <end position="307"/>
    </location>
</feature>
<organism evidence="3">
    <name type="scientific">freshwater metagenome</name>
    <dbReference type="NCBI Taxonomy" id="449393"/>
    <lineage>
        <taxon>unclassified sequences</taxon>
        <taxon>metagenomes</taxon>
        <taxon>ecological metagenomes</taxon>
    </lineage>
</organism>
<dbReference type="Pfam" id="PF13385">
    <property type="entry name" value="Laminin_G_3"/>
    <property type="match status" value="1"/>
</dbReference>
<reference evidence="3" key="1">
    <citation type="submission" date="2020-05" db="EMBL/GenBank/DDBJ databases">
        <authorList>
            <person name="Chiriac C."/>
            <person name="Salcher M."/>
            <person name="Ghai R."/>
            <person name="Kavagutti S V."/>
        </authorList>
    </citation>
    <scope>NUCLEOTIDE SEQUENCE</scope>
</reference>
<keyword evidence="1" id="KW-0964">Secreted</keyword>
<dbReference type="Pfam" id="PF00746">
    <property type="entry name" value="Gram_pos_anchor"/>
    <property type="match status" value="1"/>
</dbReference>
<accession>A0A6J7K8X0</accession>
<dbReference type="InterPro" id="IPR013320">
    <property type="entry name" value="ConA-like_dom_sf"/>
</dbReference>
<dbReference type="InterPro" id="IPR019931">
    <property type="entry name" value="LPXTG_anchor"/>
</dbReference>